<proteinExistence type="predicted"/>
<organism evidence="1 2">
    <name type="scientific">Novipirellula herctigrandis</name>
    <dbReference type="NCBI Taxonomy" id="2527986"/>
    <lineage>
        <taxon>Bacteria</taxon>
        <taxon>Pseudomonadati</taxon>
        <taxon>Planctomycetota</taxon>
        <taxon>Planctomycetia</taxon>
        <taxon>Pirellulales</taxon>
        <taxon>Pirellulaceae</taxon>
        <taxon>Novipirellula</taxon>
    </lineage>
</organism>
<gene>
    <name evidence="1" type="ORF">CA13_26760</name>
</gene>
<reference evidence="1 2" key="1">
    <citation type="submission" date="2019-02" db="EMBL/GenBank/DDBJ databases">
        <title>Deep-cultivation of Planctomycetes and their phenomic and genomic characterization uncovers novel biology.</title>
        <authorList>
            <person name="Wiegand S."/>
            <person name="Jogler M."/>
            <person name="Boedeker C."/>
            <person name="Pinto D."/>
            <person name="Vollmers J."/>
            <person name="Rivas-Marin E."/>
            <person name="Kohn T."/>
            <person name="Peeters S.H."/>
            <person name="Heuer A."/>
            <person name="Rast P."/>
            <person name="Oberbeckmann S."/>
            <person name="Bunk B."/>
            <person name="Jeske O."/>
            <person name="Meyerdierks A."/>
            <person name="Storesund J.E."/>
            <person name="Kallscheuer N."/>
            <person name="Luecker S."/>
            <person name="Lage O.M."/>
            <person name="Pohl T."/>
            <person name="Merkel B.J."/>
            <person name="Hornburger P."/>
            <person name="Mueller R.-W."/>
            <person name="Bruemmer F."/>
            <person name="Labrenz M."/>
            <person name="Spormann A.M."/>
            <person name="Op Den Camp H."/>
            <person name="Overmann J."/>
            <person name="Amann R."/>
            <person name="Jetten M.S.M."/>
            <person name="Mascher T."/>
            <person name="Medema M.H."/>
            <person name="Devos D.P."/>
            <person name="Kaster A.-K."/>
            <person name="Ovreas L."/>
            <person name="Rohde M."/>
            <person name="Galperin M.Y."/>
            <person name="Jogler C."/>
        </authorList>
    </citation>
    <scope>NUCLEOTIDE SEQUENCE [LARGE SCALE GENOMIC DNA]</scope>
    <source>
        <strain evidence="1 2">CA13</strain>
    </source>
</reference>
<sequence>MSTPSQTNGLDDAESELIALTATSEPGLVVFPAICDLMPAPNRRPSVTIWLESAIHRCQATMFPF</sequence>
<comment type="caution">
    <text evidence="1">The sequence shown here is derived from an EMBL/GenBank/DDBJ whole genome shotgun (WGS) entry which is preliminary data.</text>
</comment>
<evidence type="ECO:0000313" key="2">
    <source>
        <dbReference type="Proteomes" id="UP000315010"/>
    </source>
</evidence>
<dbReference type="EMBL" id="SJPJ01000001">
    <property type="protein sequence ID" value="TWT81226.1"/>
    <property type="molecule type" value="Genomic_DNA"/>
</dbReference>
<dbReference type="RefSeq" id="WP_146397027.1">
    <property type="nucleotide sequence ID" value="NZ_SJPJ01000001.1"/>
</dbReference>
<evidence type="ECO:0000313" key="1">
    <source>
        <dbReference type="EMBL" id="TWT81226.1"/>
    </source>
</evidence>
<accession>A0A5C5Z2H8</accession>
<protein>
    <submittedName>
        <fullName evidence="1">Uncharacterized protein</fullName>
    </submittedName>
</protein>
<name>A0A5C5Z2H8_9BACT</name>
<dbReference type="Proteomes" id="UP000315010">
    <property type="component" value="Unassembled WGS sequence"/>
</dbReference>
<keyword evidence="2" id="KW-1185">Reference proteome</keyword>
<dbReference type="AlphaFoldDB" id="A0A5C5Z2H8"/>